<dbReference type="GO" id="GO:0000976">
    <property type="term" value="F:transcription cis-regulatory region binding"/>
    <property type="evidence" value="ECO:0007669"/>
    <property type="project" value="TreeGrafter"/>
</dbReference>
<organism evidence="5 6">
    <name type="scientific">Halostreptopolyspora alba</name>
    <dbReference type="NCBI Taxonomy" id="2487137"/>
    <lineage>
        <taxon>Bacteria</taxon>
        <taxon>Bacillati</taxon>
        <taxon>Actinomycetota</taxon>
        <taxon>Actinomycetes</taxon>
        <taxon>Streptosporangiales</taxon>
        <taxon>Nocardiopsidaceae</taxon>
        <taxon>Halostreptopolyspora</taxon>
    </lineage>
</organism>
<name>A0A3N0E411_9ACTN</name>
<dbReference type="PANTHER" id="PTHR30146:SF109">
    <property type="entry name" value="HTH-TYPE TRANSCRIPTIONAL REGULATOR GALS"/>
    <property type="match status" value="1"/>
</dbReference>
<reference evidence="5 6" key="1">
    <citation type="submission" date="2018-11" db="EMBL/GenBank/DDBJ databases">
        <title>The genome draft of YIM 96095.</title>
        <authorList>
            <person name="Tang S.-K."/>
            <person name="Chunyu W.-X."/>
            <person name="Feng Y.-Z."/>
        </authorList>
    </citation>
    <scope>NUCLEOTIDE SEQUENCE [LARGE SCALE GENOMIC DNA]</scope>
    <source>
        <strain evidence="5 6">YIM 96095</strain>
    </source>
</reference>
<evidence type="ECO:0000313" key="5">
    <source>
        <dbReference type="EMBL" id="RNL82576.1"/>
    </source>
</evidence>
<dbReference type="GO" id="GO:0003700">
    <property type="term" value="F:DNA-binding transcription factor activity"/>
    <property type="evidence" value="ECO:0007669"/>
    <property type="project" value="TreeGrafter"/>
</dbReference>
<dbReference type="InterPro" id="IPR028082">
    <property type="entry name" value="Peripla_BP_I"/>
</dbReference>
<dbReference type="Gene3D" id="1.10.260.40">
    <property type="entry name" value="lambda repressor-like DNA-binding domains"/>
    <property type="match status" value="1"/>
</dbReference>
<keyword evidence="2" id="KW-0238">DNA-binding</keyword>
<gene>
    <name evidence="5" type="ORF">EFW17_18935</name>
</gene>
<dbReference type="PROSITE" id="PS50932">
    <property type="entry name" value="HTH_LACI_2"/>
    <property type="match status" value="1"/>
</dbReference>
<keyword evidence="1" id="KW-0805">Transcription regulation</keyword>
<dbReference type="InterPro" id="IPR001761">
    <property type="entry name" value="Peripla_BP/Lac1_sug-bd_dom"/>
</dbReference>
<dbReference type="Pfam" id="PF00532">
    <property type="entry name" value="Peripla_BP_1"/>
    <property type="match status" value="1"/>
</dbReference>
<dbReference type="PANTHER" id="PTHR30146">
    <property type="entry name" value="LACI-RELATED TRANSCRIPTIONAL REPRESSOR"/>
    <property type="match status" value="1"/>
</dbReference>
<evidence type="ECO:0000259" key="4">
    <source>
        <dbReference type="PROSITE" id="PS50932"/>
    </source>
</evidence>
<comment type="caution">
    <text evidence="5">The sequence shown here is derived from an EMBL/GenBank/DDBJ whole genome shotgun (WGS) entry which is preliminary data.</text>
</comment>
<dbReference type="Proteomes" id="UP000269198">
    <property type="component" value="Unassembled WGS sequence"/>
</dbReference>
<dbReference type="Pfam" id="PF00356">
    <property type="entry name" value="LacI"/>
    <property type="match status" value="1"/>
</dbReference>
<accession>A0A3N0E411</accession>
<dbReference type="EMBL" id="RJMB01000022">
    <property type="protein sequence ID" value="RNL82576.1"/>
    <property type="molecule type" value="Genomic_DNA"/>
</dbReference>
<dbReference type="SMART" id="SM00354">
    <property type="entry name" value="HTH_LACI"/>
    <property type="match status" value="1"/>
</dbReference>
<evidence type="ECO:0000256" key="2">
    <source>
        <dbReference type="ARBA" id="ARBA00023125"/>
    </source>
</evidence>
<dbReference type="SUPFAM" id="SSF53822">
    <property type="entry name" value="Periplasmic binding protein-like I"/>
    <property type="match status" value="1"/>
</dbReference>
<dbReference type="SUPFAM" id="SSF47413">
    <property type="entry name" value="lambda repressor-like DNA-binding domains"/>
    <property type="match status" value="1"/>
</dbReference>
<dbReference type="InterPro" id="IPR000843">
    <property type="entry name" value="HTH_LacI"/>
</dbReference>
<evidence type="ECO:0000256" key="3">
    <source>
        <dbReference type="ARBA" id="ARBA00023163"/>
    </source>
</evidence>
<dbReference type="Gene3D" id="3.40.50.2300">
    <property type="match status" value="2"/>
</dbReference>
<proteinExistence type="predicted"/>
<dbReference type="CDD" id="cd01392">
    <property type="entry name" value="HTH_LacI"/>
    <property type="match status" value="1"/>
</dbReference>
<protein>
    <submittedName>
        <fullName evidence="5">LacI family transcriptional regulator</fullName>
    </submittedName>
</protein>
<dbReference type="InterPro" id="IPR010982">
    <property type="entry name" value="Lambda_DNA-bd_dom_sf"/>
</dbReference>
<sequence length="335" mass="36024">MVDVARAAGVSLKTVSRVANNVPTVSPALVERVHRAMHELGFQRNNAAAHLRSGRASATIGLIILDLANPFYSTIAAAAAEVAQRHHTQLITASSGRDPARERELALDLCERRVDGLIIVPTGDDQSYLRPEIDRGTPVVFVDRPPTGLDGDTVLIDNRDGAREAVRQLLVEGHRDIGVVTDALNTYTMAERVAGATEELLAAGADPDAHRIEVGTDDPATAGAAVAGMLDAPDPPSAIFCGNNRILTGAIEELLRRRSGVRLAGFDDFEFAHLLPYPMTVVGYDTRALGRLSAELVFQRGHDSTRALTKYVVATYLVRRGVDPGLPHEREPRVG</sequence>
<dbReference type="AlphaFoldDB" id="A0A3N0E411"/>
<evidence type="ECO:0000256" key="1">
    <source>
        <dbReference type="ARBA" id="ARBA00023015"/>
    </source>
</evidence>
<evidence type="ECO:0000313" key="6">
    <source>
        <dbReference type="Proteomes" id="UP000269198"/>
    </source>
</evidence>
<keyword evidence="3" id="KW-0804">Transcription</keyword>
<dbReference type="OrthoDB" id="3595338at2"/>
<dbReference type="CDD" id="cd06267">
    <property type="entry name" value="PBP1_LacI_sugar_binding-like"/>
    <property type="match status" value="1"/>
</dbReference>
<keyword evidence="6" id="KW-1185">Reference proteome</keyword>
<feature type="domain" description="HTH lacI-type" evidence="4">
    <location>
        <begin position="1"/>
        <end position="53"/>
    </location>
</feature>